<dbReference type="Gene3D" id="3.40.50.720">
    <property type="entry name" value="NAD(P)-binding Rossmann-like Domain"/>
    <property type="match status" value="1"/>
</dbReference>
<dbReference type="Pfam" id="PF01370">
    <property type="entry name" value="Epimerase"/>
    <property type="match status" value="1"/>
</dbReference>
<protein>
    <submittedName>
        <fullName evidence="2">NADH dehydrogenase</fullName>
    </submittedName>
</protein>
<dbReference type="InterPro" id="IPR001509">
    <property type="entry name" value="Epimerase_deHydtase"/>
</dbReference>
<dbReference type="OrthoDB" id="5292533at2"/>
<dbReference type="SUPFAM" id="SSF51735">
    <property type="entry name" value="NAD(P)-binding Rossmann-fold domains"/>
    <property type="match status" value="1"/>
</dbReference>
<feature type="domain" description="NAD-dependent epimerase/dehydratase" evidence="1">
    <location>
        <begin position="5"/>
        <end position="209"/>
    </location>
</feature>
<organism evidence="2 3">
    <name type="scientific">Polynucleobacter kasalickyi</name>
    <dbReference type="NCBI Taxonomy" id="1938817"/>
    <lineage>
        <taxon>Bacteria</taxon>
        <taxon>Pseudomonadati</taxon>
        <taxon>Pseudomonadota</taxon>
        <taxon>Betaproteobacteria</taxon>
        <taxon>Burkholderiales</taxon>
        <taxon>Burkholderiaceae</taxon>
        <taxon>Polynucleobacter</taxon>
    </lineage>
</organism>
<proteinExistence type="predicted"/>
<accession>A0A1W2AVT9</accession>
<dbReference type="PANTHER" id="PTHR12126">
    <property type="entry name" value="NADH-UBIQUINONE OXIDOREDUCTASE 39 KDA SUBUNIT-RELATED"/>
    <property type="match status" value="1"/>
</dbReference>
<evidence type="ECO:0000313" key="3">
    <source>
        <dbReference type="Proteomes" id="UP000192708"/>
    </source>
</evidence>
<reference evidence="2 3" key="1">
    <citation type="submission" date="2017-04" db="EMBL/GenBank/DDBJ databases">
        <authorList>
            <person name="Afonso C.L."/>
            <person name="Miller P.J."/>
            <person name="Scott M.A."/>
            <person name="Spackman E."/>
            <person name="Goraichik I."/>
            <person name="Dimitrov K.M."/>
            <person name="Suarez D.L."/>
            <person name="Swayne D.E."/>
        </authorList>
    </citation>
    <scope>NUCLEOTIDE SEQUENCE [LARGE SCALE GENOMIC DNA]</scope>
    <source>
        <strain evidence="2 3">VK13</strain>
    </source>
</reference>
<dbReference type="EMBL" id="FWXJ01000010">
    <property type="protein sequence ID" value="SMC64602.1"/>
    <property type="molecule type" value="Genomic_DNA"/>
</dbReference>
<gene>
    <name evidence="2" type="ORF">SAMN06296008_110104</name>
</gene>
<evidence type="ECO:0000259" key="1">
    <source>
        <dbReference type="Pfam" id="PF01370"/>
    </source>
</evidence>
<dbReference type="PANTHER" id="PTHR12126:SF11">
    <property type="entry name" value="NADH DEHYDROGENASE [UBIQUINONE] 1 ALPHA SUBCOMPLEX SUBUNIT 9, MITOCHONDRIAL"/>
    <property type="match status" value="1"/>
</dbReference>
<sequence>MSQQVLIIGGTGFVGSHLTQELLAQNYSVVIAKRSDSPSKYLLDQRARVISHHDYSEMGVRELLGHVPKDAVVINLVGVLHAKQDDPYGPEFLEAHVNIPTHIISAMKFLGMKRYLHMSALGADADGTSMYLRSKGDAEDLVRNSGLDFTIFRPSVVFGNDDQFINMFGKLQKYFPIMPLGGAKVLFQPVSVEDVSKAFTQAIAMPQTIHQSIDLCGPTVYSLAEIVKFAAKRQGVSRPIIPLPNWATYLQACLLEFLPGPKVMSRDNVASMKTPSVLSSGSPNPLEQIFGLTPTPLESLLK</sequence>
<dbReference type="InterPro" id="IPR036291">
    <property type="entry name" value="NAD(P)-bd_dom_sf"/>
</dbReference>
<dbReference type="CDD" id="cd05271">
    <property type="entry name" value="NDUFA9_like_SDR_a"/>
    <property type="match status" value="1"/>
</dbReference>
<dbReference type="STRING" id="1938817.SAMN06296008_110104"/>
<dbReference type="InterPro" id="IPR051207">
    <property type="entry name" value="ComplexI_NDUFA9_subunit"/>
</dbReference>
<dbReference type="Proteomes" id="UP000192708">
    <property type="component" value="Unassembled WGS sequence"/>
</dbReference>
<name>A0A1W2AVT9_9BURK</name>
<dbReference type="RefSeq" id="WP_084284105.1">
    <property type="nucleotide sequence ID" value="NZ_FWXJ01000010.1"/>
</dbReference>
<dbReference type="GO" id="GO:0044877">
    <property type="term" value="F:protein-containing complex binding"/>
    <property type="evidence" value="ECO:0007669"/>
    <property type="project" value="TreeGrafter"/>
</dbReference>
<keyword evidence="3" id="KW-1185">Reference proteome</keyword>
<evidence type="ECO:0000313" key="2">
    <source>
        <dbReference type="EMBL" id="SMC64602.1"/>
    </source>
</evidence>
<dbReference type="AlphaFoldDB" id="A0A1W2AVT9"/>